<evidence type="ECO:0000313" key="7">
    <source>
        <dbReference type="EMBL" id="SMC11083.1"/>
    </source>
</evidence>
<proteinExistence type="inferred from homology"/>
<keyword evidence="2 5" id="KW-0732">Signal</keyword>
<keyword evidence="3" id="KW-0472">Membrane</keyword>
<feature type="chain" id="PRO_5012394705" description="Outer membrane protein beta-barrel domain-containing protein" evidence="5">
    <location>
        <begin position="24"/>
        <end position="199"/>
    </location>
</feature>
<dbReference type="InterPro" id="IPR027385">
    <property type="entry name" value="Beta-barrel_OMP"/>
</dbReference>
<organism evidence="7 8">
    <name type="scientific">Roseovarius aestuarii</name>
    <dbReference type="NCBI Taxonomy" id="475083"/>
    <lineage>
        <taxon>Bacteria</taxon>
        <taxon>Pseudomonadati</taxon>
        <taxon>Pseudomonadota</taxon>
        <taxon>Alphaproteobacteria</taxon>
        <taxon>Rhodobacterales</taxon>
        <taxon>Roseobacteraceae</taxon>
        <taxon>Roseovarius</taxon>
    </lineage>
</organism>
<keyword evidence="8" id="KW-1185">Reference proteome</keyword>
<reference evidence="7 8" key="1">
    <citation type="submission" date="2017-03" db="EMBL/GenBank/DDBJ databases">
        <authorList>
            <person name="Afonso C.L."/>
            <person name="Miller P.J."/>
            <person name="Scott M.A."/>
            <person name="Spackman E."/>
            <person name="Goraichik I."/>
            <person name="Dimitrov K.M."/>
            <person name="Suarez D.L."/>
            <person name="Swayne D.E."/>
        </authorList>
    </citation>
    <scope>NUCLEOTIDE SEQUENCE [LARGE SCALE GENOMIC DNA]</scope>
    <source>
        <strain evidence="7 8">CECT 7745</strain>
    </source>
</reference>
<comment type="subcellular location">
    <subcellularLocation>
        <location evidence="1">Membrane</location>
    </subcellularLocation>
</comment>
<dbReference type="Gene3D" id="2.40.160.20">
    <property type="match status" value="1"/>
</dbReference>
<gene>
    <name evidence="7" type="ORF">ROA7745_00892</name>
</gene>
<dbReference type="AlphaFoldDB" id="A0A1X7BN90"/>
<dbReference type="RefSeq" id="WP_085799035.1">
    <property type="nucleotide sequence ID" value="NZ_FWXB01000002.1"/>
</dbReference>
<dbReference type="EMBL" id="FWXB01000002">
    <property type="protein sequence ID" value="SMC11083.1"/>
    <property type="molecule type" value="Genomic_DNA"/>
</dbReference>
<accession>A0A1X7BN90</accession>
<dbReference type="GO" id="GO:0016020">
    <property type="term" value="C:membrane"/>
    <property type="evidence" value="ECO:0007669"/>
    <property type="project" value="UniProtKB-SubCell"/>
</dbReference>
<dbReference type="Proteomes" id="UP000193224">
    <property type="component" value="Unassembled WGS sequence"/>
</dbReference>
<feature type="signal peptide" evidence="5">
    <location>
        <begin position="1"/>
        <end position="23"/>
    </location>
</feature>
<dbReference type="SUPFAM" id="SSF56925">
    <property type="entry name" value="OMPA-like"/>
    <property type="match status" value="1"/>
</dbReference>
<dbReference type="PANTHER" id="PTHR34001">
    <property type="entry name" value="BLL7405 PROTEIN"/>
    <property type="match status" value="1"/>
</dbReference>
<evidence type="ECO:0000256" key="3">
    <source>
        <dbReference type="ARBA" id="ARBA00023136"/>
    </source>
</evidence>
<feature type="domain" description="Outer membrane protein beta-barrel" evidence="6">
    <location>
        <begin position="9"/>
        <end position="199"/>
    </location>
</feature>
<evidence type="ECO:0000313" key="8">
    <source>
        <dbReference type="Proteomes" id="UP000193224"/>
    </source>
</evidence>
<dbReference type="InterPro" id="IPR051692">
    <property type="entry name" value="OMP-like"/>
</dbReference>
<evidence type="ECO:0000259" key="6">
    <source>
        <dbReference type="Pfam" id="PF13505"/>
    </source>
</evidence>
<dbReference type="OrthoDB" id="268975at2"/>
<comment type="similarity">
    <text evidence="4">Belongs to the Omp25/RopB family.</text>
</comment>
<sequence>MYVTKHSCSLVFVIMMSAMPLRAQVWDGVYVGVHLGAVTADFSNQLAATPGPSGSDTSGVGGFQFGYNWQSGNSVVGAEADVSLTDISDRFTTGVFEEDVMTSLRLRVGRTHGETLIFGSLGVAWVEQHSTVAGSGSSTDFEPGLMLGAGAERFLWENISGRVEAYYVDAPTELRNIGPTPTADGSENVIFRAGLSLHF</sequence>
<dbReference type="Pfam" id="PF13505">
    <property type="entry name" value="OMP_b-brl"/>
    <property type="match status" value="1"/>
</dbReference>
<name>A0A1X7BN90_9RHOB</name>
<evidence type="ECO:0000256" key="2">
    <source>
        <dbReference type="ARBA" id="ARBA00022729"/>
    </source>
</evidence>
<evidence type="ECO:0000256" key="5">
    <source>
        <dbReference type="SAM" id="SignalP"/>
    </source>
</evidence>
<evidence type="ECO:0000256" key="4">
    <source>
        <dbReference type="ARBA" id="ARBA00038306"/>
    </source>
</evidence>
<dbReference type="PANTHER" id="PTHR34001:SF3">
    <property type="entry name" value="BLL7405 PROTEIN"/>
    <property type="match status" value="1"/>
</dbReference>
<dbReference type="InterPro" id="IPR011250">
    <property type="entry name" value="OMP/PagP_B-barrel"/>
</dbReference>
<protein>
    <recommendedName>
        <fullName evidence="6">Outer membrane protein beta-barrel domain-containing protein</fullName>
    </recommendedName>
</protein>
<evidence type="ECO:0000256" key="1">
    <source>
        <dbReference type="ARBA" id="ARBA00004370"/>
    </source>
</evidence>